<feature type="transmembrane region" description="Helical" evidence="7">
    <location>
        <begin position="20"/>
        <end position="37"/>
    </location>
</feature>
<evidence type="ECO:0000256" key="1">
    <source>
        <dbReference type="ARBA" id="ARBA00004651"/>
    </source>
</evidence>
<proteinExistence type="inferred from homology"/>
<protein>
    <recommendedName>
        <fullName evidence="9">Sulfate exporter family transporter</fullName>
    </recommendedName>
</protein>
<keyword evidence="6 7" id="KW-0472">Membrane</keyword>
<name>A0A097CRP6_9ACTN</name>
<comment type="subcellular location">
    <subcellularLocation>
        <location evidence="1">Cell membrane</location>
        <topology evidence="1">Multi-pass membrane protein</topology>
    </subcellularLocation>
</comment>
<dbReference type="Pfam" id="PF03601">
    <property type="entry name" value="Cons_hypoth698"/>
    <property type="match status" value="1"/>
</dbReference>
<dbReference type="EMBL" id="KF826638">
    <property type="protein sequence ID" value="AIS85336.1"/>
    <property type="molecule type" value="Genomic_DNA"/>
</dbReference>
<evidence type="ECO:0008006" key="9">
    <source>
        <dbReference type="Google" id="ProtNLM"/>
    </source>
</evidence>
<gene>
    <name evidence="8" type="ORF">VASRM7_98</name>
</gene>
<feature type="transmembrane region" description="Helical" evidence="7">
    <location>
        <begin position="43"/>
        <end position="61"/>
    </location>
</feature>
<keyword evidence="3" id="KW-1003">Cell membrane</keyword>
<feature type="transmembrane region" description="Helical" evidence="7">
    <location>
        <begin position="161"/>
        <end position="185"/>
    </location>
</feature>
<dbReference type="GO" id="GO:0005886">
    <property type="term" value="C:plasma membrane"/>
    <property type="evidence" value="ECO:0007669"/>
    <property type="project" value="UniProtKB-SubCell"/>
</dbReference>
<evidence type="ECO:0000313" key="8">
    <source>
        <dbReference type="EMBL" id="AIS85336.1"/>
    </source>
</evidence>
<feature type="transmembrane region" description="Helical" evidence="7">
    <location>
        <begin position="281"/>
        <end position="301"/>
    </location>
</feature>
<evidence type="ECO:0000256" key="4">
    <source>
        <dbReference type="ARBA" id="ARBA00022692"/>
    </source>
</evidence>
<sequence>MTIKEATSVVPAAGRGGPRLLPGLLVAAGAAAVGYLVNLRFGAASPLVVAIVLGIMLTACGGNRPWLQSGLRFAATTLLRIGIVLLGLQLVLADVVGLGVGPILVVTLGVAASFVATRRVGRRLGLTADRSLLVATGVAICGASAVAAMNQVGDGEEEDVVTAVAVVTVLGTVSMIALPALGVLFGLDEVLLGMWVGASVHEVGQVVAVGGAVGATALSAAVVVKLFRVLLLAPLVALVALDRRTSGHVRKPPMLPWFVVGFVAAAMLRATGWLPTGVLDIGSVAGTLLLAAAMFALGAAVNLRSVAHGGRTALTAGTVGTVVLSTVTLAGLALTT</sequence>
<feature type="transmembrane region" description="Helical" evidence="7">
    <location>
        <begin position="98"/>
        <end position="120"/>
    </location>
</feature>
<comment type="similarity">
    <text evidence="2">Belongs to the UPF0324 family.</text>
</comment>
<keyword evidence="4 7" id="KW-0812">Transmembrane</keyword>
<keyword evidence="5 7" id="KW-1133">Transmembrane helix</keyword>
<dbReference type="AlphaFoldDB" id="A0A097CRP6"/>
<accession>A0A097CRP6</accession>
<feature type="transmembrane region" description="Helical" evidence="7">
    <location>
        <begin position="132"/>
        <end position="149"/>
    </location>
</feature>
<feature type="transmembrane region" description="Helical" evidence="7">
    <location>
        <begin position="220"/>
        <end position="242"/>
    </location>
</feature>
<dbReference type="PANTHER" id="PTHR30106">
    <property type="entry name" value="INNER MEMBRANE PROTEIN YEIH-RELATED"/>
    <property type="match status" value="1"/>
</dbReference>
<feature type="transmembrane region" description="Helical" evidence="7">
    <location>
        <begin position="192"/>
        <end position="214"/>
    </location>
</feature>
<evidence type="ECO:0000256" key="3">
    <source>
        <dbReference type="ARBA" id="ARBA00022475"/>
    </source>
</evidence>
<evidence type="ECO:0000256" key="6">
    <source>
        <dbReference type="ARBA" id="ARBA00023136"/>
    </source>
</evidence>
<dbReference type="PANTHER" id="PTHR30106:SF2">
    <property type="entry name" value="UPF0324 INNER MEMBRANE PROTEIN YEIH"/>
    <property type="match status" value="1"/>
</dbReference>
<evidence type="ECO:0000256" key="2">
    <source>
        <dbReference type="ARBA" id="ARBA00007977"/>
    </source>
</evidence>
<dbReference type="InterPro" id="IPR018383">
    <property type="entry name" value="UPF0324_pro"/>
</dbReference>
<evidence type="ECO:0000256" key="5">
    <source>
        <dbReference type="ARBA" id="ARBA00022989"/>
    </source>
</evidence>
<feature type="transmembrane region" description="Helical" evidence="7">
    <location>
        <begin position="73"/>
        <end position="92"/>
    </location>
</feature>
<reference evidence="8" key="1">
    <citation type="journal article" date="2016" name="Appl. Microbiol. Biotechnol.">
        <title>Anti-MRSA and anti-TB metabolites from marine-derived Verrucosispora sp. MS100047.</title>
        <authorList>
            <person name="Huang P."/>
            <person name="Xie F."/>
            <person name="Ren B."/>
            <person name="Wang Q."/>
            <person name="Wang J."/>
            <person name="Wang Q."/>
            <person name="Abdel-Mageed W.M."/>
            <person name="Liu M."/>
            <person name="Han J."/>
            <person name="Oyeleye A."/>
            <person name="Shen J."/>
            <person name="Song F."/>
            <person name="Dai H."/>
            <person name="Liu X."/>
            <person name="Zhang L."/>
        </authorList>
    </citation>
    <scope>NUCLEOTIDE SEQUENCE</scope>
    <source>
        <strain evidence="8">MS100047</strain>
    </source>
</reference>
<organism evidence="8">
    <name type="scientific">Verrucosispora sp. MS100047</name>
    <dbReference type="NCBI Taxonomy" id="1410949"/>
    <lineage>
        <taxon>Bacteria</taxon>
        <taxon>Bacillati</taxon>
        <taxon>Actinomycetota</taxon>
        <taxon>Actinomycetes</taxon>
        <taxon>Micromonosporales</taxon>
        <taxon>Micromonosporaceae</taxon>
        <taxon>Micromonospora</taxon>
    </lineage>
</organism>
<feature type="transmembrane region" description="Helical" evidence="7">
    <location>
        <begin position="313"/>
        <end position="334"/>
    </location>
</feature>
<evidence type="ECO:0000256" key="7">
    <source>
        <dbReference type="SAM" id="Phobius"/>
    </source>
</evidence>
<feature type="transmembrane region" description="Helical" evidence="7">
    <location>
        <begin position="254"/>
        <end position="275"/>
    </location>
</feature>